<sequence>MGALKNPRWEKFVQGLITGKSQRQAYHEAFISSKRWKPETVDNHASKLLNKNAKVLARYQELQGKSADKAIMTGRERKMMLTKFAKSKEVAYSDRLKAIDLMNKMDGTYVSNVQLSGQLDTNNALANVSTDDLHTVIHKLVGDGDGS</sequence>
<evidence type="ECO:0000313" key="1">
    <source>
        <dbReference type="EMBL" id="TDG78691.1"/>
    </source>
</evidence>
<accession>A0A4R5NPX4</accession>
<dbReference type="RefSeq" id="WP_056939079.1">
    <property type="nucleotide sequence ID" value="NZ_AZDM01000024.1"/>
</dbReference>
<dbReference type="Proteomes" id="UP000295181">
    <property type="component" value="Unassembled WGS sequence"/>
</dbReference>
<name>A0A4R5NPX4_LENBU</name>
<reference evidence="1 2" key="1">
    <citation type="journal article" date="2019" name="Appl. Microbiol. Biotechnol.">
        <title>Uncovering carbohydrate metabolism through a genotype-phenotype association study of 56 lactic acid bacteria genomes.</title>
        <authorList>
            <person name="Buron-Moles G."/>
            <person name="Chailyan A."/>
            <person name="Dolejs I."/>
            <person name="Forster J."/>
            <person name="Miks M.H."/>
        </authorList>
    </citation>
    <scope>NUCLEOTIDE SEQUENCE [LARGE SCALE GENOMIC DNA]</scope>
    <source>
        <strain evidence="1 2">ATCC 4005</strain>
    </source>
</reference>
<proteinExistence type="predicted"/>
<gene>
    <name evidence="1" type="ORF">C5L32_000492</name>
</gene>
<organism evidence="1 2">
    <name type="scientific">Lentilactobacillus buchneri DSM 20057</name>
    <dbReference type="NCBI Taxonomy" id="1423728"/>
    <lineage>
        <taxon>Bacteria</taxon>
        <taxon>Bacillati</taxon>
        <taxon>Bacillota</taxon>
        <taxon>Bacilli</taxon>
        <taxon>Lactobacillales</taxon>
        <taxon>Lactobacillaceae</taxon>
        <taxon>Lentilactobacillus</taxon>
    </lineage>
</organism>
<dbReference type="GeneID" id="72462256"/>
<evidence type="ECO:0008006" key="3">
    <source>
        <dbReference type="Google" id="ProtNLM"/>
    </source>
</evidence>
<comment type="caution">
    <text evidence="1">The sequence shown here is derived from an EMBL/GenBank/DDBJ whole genome shotgun (WGS) entry which is preliminary data.</text>
</comment>
<evidence type="ECO:0000313" key="2">
    <source>
        <dbReference type="Proteomes" id="UP000295181"/>
    </source>
</evidence>
<dbReference type="AlphaFoldDB" id="A0A4R5NPX4"/>
<protein>
    <recommendedName>
        <fullName evidence="3">Terminase small subunit</fullName>
    </recommendedName>
</protein>
<dbReference type="EMBL" id="PUFP01000035">
    <property type="protein sequence ID" value="TDG78691.1"/>
    <property type="molecule type" value="Genomic_DNA"/>
</dbReference>